<gene>
    <name evidence="1" type="ORF">SAMN04488132_104195</name>
</gene>
<name>A0A1T4NCG1_9BACT</name>
<keyword evidence="2" id="KW-1185">Reference proteome</keyword>
<dbReference type="InterPro" id="IPR036102">
    <property type="entry name" value="OsmC/Ohrsf"/>
</dbReference>
<organism evidence="1 2">
    <name type="scientific">Sediminibacterium ginsengisoli</name>
    <dbReference type="NCBI Taxonomy" id="413434"/>
    <lineage>
        <taxon>Bacteria</taxon>
        <taxon>Pseudomonadati</taxon>
        <taxon>Bacteroidota</taxon>
        <taxon>Chitinophagia</taxon>
        <taxon>Chitinophagales</taxon>
        <taxon>Chitinophagaceae</taxon>
        <taxon>Sediminibacterium</taxon>
    </lineage>
</organism>
<dbReference type="RefSeq" id="WP_078831171.1">
    <property type="nucleotide sequence ID" value="NZ_FUWH01000004.1"/>
</dbReference>
<dbReference type="PANTHER" id="PTHR34352:SF1">
    <property type="entry name" value="PROTEIN YHFA"/>
    <property type="match status" value="1"/>
</dbReference>
<dbReference type="SUPFAM" id="SSF82784">
    <property type="entry name" value="OsmC-like"/>
    <property type="match status" value="1"/>
</dbReference>
<accession>A0A1T4NCG1</accession>
<evidence type="ECO:0000313" key="2">
    <source>
        <dbReference type="Proteomes" id="UP000190888"/>
    </source>
</evidence>
<reference evidence="1 2" key="1">
    <citation type="submission" date="2017-02" db="EMBL/GenBank/DDBJ databases">
        <authorList>
            <person name="Peterson S.W."/>
        </authorList>
    </citation>
    <scope>NUCLEOTIDE SEQUENCE [LARGE SCALE GENOMIC DNA]</scope>
    <source>
        <strain evidence="1 2">DSM 22335</strain>
    </source>
</reference>
<dbReference type="STRING" id="413434.SAMN04488132_104195"/>
<proteinExistence type="predicted"/>
<dbReference type="OrthoDB" id="9804010at2"/>
<dbReference type="InterPro" id="IPR015946">
    <property type="entry name" value="KH_dom-like_a/b"/>
</dbReference>
<dbReference type="InterPro" id="IPR003718">
    <property type="entry name" value="OsmC/Ohr_fam"/>
</dbReference>
<dbReference type="EMBL" id="FUWH01000004">
    <property type="protein sequence ID" value="SJZ76939.1"/>
    <property type="molecule type" value="Genomic_DNA"/>
</dbReference>
<protein>
    <submittedName>
        <fullName evidence="1">Putative redox protein</fullName>
    </submittedName>
</protein>
<dbReference type="PANTHER" id="PTHR34352">
    <property type="entry name" value="PROTEIN YHFA"/>
    <property type="match status" value="1"/>
</dbReference>
<dbReference type="AlphaFoldDB" id="A0A1T4NCG1"/>
<evidence type="ECO:0000313" key="1">
    <source>
        <dbReference type="EMBL" id="SJZ76939.1"/>
    </source>
</evidence>
<dbReference type="Pfam" id="PF02566">
    <property type="entry name" value="OsmC"/>
    <property type="match status" value="1"/>
</dbReference>
<dbReference type="Proteomes" id="UP000190888">
    <property type="component" value="Unassembled WGS sequence"/>
</dbReference>
<dbReference type="Gene3D" id="3.30.300.20">
    <property type="match status" value="1"/>
</dbReference>
<sequence length="137" mass="15061">MLTTTTKWVEALAFDATADSGHTVRIDTSVEGGGLGSGMNPKKMLLASVAGCSGMDVVEILHKMKVAFTKLEIEASAEQTEDHPKVFKYIDMVYRCDAKEEELDKVNRAVSLSQEKYCGVSAMLAKHCKINYRVELV</sequence>